<evidence type="ECO:0000256" key="3">
    <source>
        <dbReference type="ARBA" id="ARBA00022840"/>
    </source>
</evidence>
<evidence type="ECO:0000313" key="6">
    <source>
        <dbReference type="Proteomes" id="UP000647183"/>
    </source>
</evidence>
<dbReference type="InterPro" id="IPR037171">
    <property type="entry name" value="NagB/RpiA_transferase-like"/>
</dbReference>
<dbReference type="GO" id="GO:0030272">
    <property type="term" value="F:5-formyltetrahydrofolate cyclo-ligase activity"/>
    <property type="evidence" value="ECO:0007669"/>
    <property type="project" value="UniProtKB-EC"/>
</dbReference>
<dbReference type="PIRSF" id="PIRSF006806">
    <property type="entry name" value="FTHF_cligase"/>
    <property type="match status" value="1"/>
</dbReference>
<dbReference type="InterPro" id="IPR002698">
    <property type="entry name" value="FTHF_cligase"/>
</dbReference>
<evidence type="ECO:0000256" key="1">
    <source>
        <dbReference type="ARBA" id="ARBA00010638"/>
    </source>
</evidence>
<name>A0ABR8UMA5_9GAMM</name>
<keyword evidence="6" id="KW-1185">Reference proteome</keyword>
<comment type="similarity">
    <text evidence="1 4">Belongs to the 5-formyltetrahydrofolate cyclo-ligase family.</text>
</comment>
<accession>A0ABR8UMA5</accession>
<evidence type="ECO:0000313" key="5">
    <source>
        <dbReference type="EMBL" id="MBD7989156.1"/>
    </source>
</evidence>
<reference evidence="5 6" key="1">
    <citation type="submission" date="2020-08" db="EMBL/GenBank/DDBJ databases">
        <title>A Genomic Blueprint of the Chicken Gut Microbiome.</title>
        <authorList>
            <person name="Gilroy R."/>
            <person name="Ravi A."/>
            <person name="Getino M."/>
            <person name="Pursley I."/>
            <person name="Horton D.L."/>
            <person name="Alikhan N.-F."/>
            <person name="Baker D."/>
            <person name="Gharbi K."/>
            <person name="Hall N."/>
            <person name="Watson M."/>
            <person name="Adriaenssens E.M."/>
            <person name="Foster-Nyarko E."/>
            <person name="Jarju S."/>
            <person name="Secka A."/>
            <person name="Antonio M."/>
            <person name="Oren A."/>
            <person name="Chaudhuri R."/>
            <person name="La Ragione R.M."/>
            <person name="Hildebrand F."/>
            <person name="Pallen M.J."/>
        </authorList>
    </citation>
    <scope>NUCLEOTIDE SEQUENCE [LARGE SCALE GENOMIC DNA]</scope>
    <source>
        <strain evidence="5 6">Sa2BVA3</strain>
    </source>
</reference>
<evidence type="ECO:0000256" key="2">
    <source>
        <dbReference type="ARBA" id="ARBA00022741"/>
    </source>
</evidence>
<dbReference type="RefSeq" id="WP_191730307.1">
    <property type="nucleotide sequence ID" value="NZ_JACSQJ010000012.1"/>
</dbReference>
<dbReference type="PANTHER" id="PTHR23407:SF1">
    <property type="entry name" value="5-FORMYLTETRAHYDROFOLATE CYCLO-LIGASE"/>
    <property type="match status" value="1"/>
</dbReference>
<dbReference type="Gene3D" id="3.40.50.10420">
    <property type="entry name" value="NagB/RpiA/CoA transferase-like"/>
    <property type="match status" value="1"/>
</dbReference>
<dbReference type="SUPFAM" id="SSF100950">
    <property type="entry name" value="NagB/RpiA/CoA transferase-like"/>
    <property type="match status" value="1"/>
</dbReference>
<keyword evidence="4" id="KW-0460">Magnesium</keyword>
<comment type="cofactor">
    <cofactor evidence="4">
        <name>Mg(2+)</name>
        <dbReference type="ChEBI" id="CHEBI:18420"/>
    </cofactor>
</comment>
<dbReference type="Proteomes" id="UP000647183">
    <property type="component" value="Unassembled WGS sequence"/>
</dbReference>
<keyword evidence="5" id="KW-0436">Ligase</keyword>
<proteinExistence type="inferred from homology"/>
<comment type="catalytic activity">
    <reaction evidence="4">
        <text>(6S)-5-formyl-5,6,7,8-tetrahydrofolate + ATP = (6R)-5,10-methenyltetrahydrofolate + ADP + phosphate</text>
        <dbReference type="Rhea" id="RHEA:10488"/>
        <dbReference type="ChEBI" id="CHEBI:30616"/>
        <dbReference type="ChEBI" id="CHEBI:43474"/>
        <dbReference type="ChEBI" id="CHEBI:57455"/>
        <dbReference type="ChEBI" id="CHEBI:57457"/>
        <dbReference type="ChEBI" id="CHEBI:456216"/>
        <dbReference type="EC" id="6.3.3.2"/>
    </reaction>
</comment>
<keyword evidence="2 4" id="KW-0547">Nucleotide-binding</keyword>
<dbReference type="NCBIfam" id="TIGR02727">
    <property type="entry name" value="MTHFS_bact"/>
    <property type="match status" value="1"/>
</dbReference>
<evidence type="ECO:0000256" key="4">
    <source>
        <dbReference type="RuleBase" id="RU361279"/>
    </source>
</evidence>
<organism evidence="5 6">
    <name type="scientific">Luteimonas colneyensis</name>
    <dbReference type="NCBI Taxonomy" id="2762230"/>
    <lineage>
        <taxon>Bacteria</taxon>
        <taxon>Pseudomonadati</taxon>
        <taxon>Pseudomonadota</taxon>
        <taxon>Gammaproteobacteria</taxon>
        <taxon>Lysobacterales</taxon>
        <taxon>Lysobacteraceae</taxon>
        <taxon>Luteimonas</taxon>
    </lineage>
</organism>
<protein>
    <recommendedName>
        <fullName evidence="4">5-formyltetrahydrofolate cyclo-ligase</fullName>
        <ecNumber evidence="4">6.3.3.2</ecNumber>
    </recommendedName>
</protein>
<keyword evidence="4" id="KW-0479">Metal-binding</keyword>
<keyword evidence="3 4" id="KW-0067">ATP-binding</keyword>
<comment type="caution">
    <text evidence="5">The sequence shown here is derived from an EMBL/GenBank/DDBJ whole genome shotgun (WGS) entry which is preliminary data.</text>
</comment>
<dbReference type="EMBL" id="JACSQJ010000012">
    <property type="protein sequence ID" value="MBD7989156.1"/>
    <property type="molecule type" value="Genomic_DNA"/>
</dbReference>
<dbReference type="EC" id="6.3.3.2" evidence="4"/>
<gene>
    <name evidence="5" type="ORF">H9645_14060</name>
</gene>
<dbReference type="PANTHER" id="PTHR23407">
    <property type="entry name" value="ATPASE INHIBITOR/5-FORMYLTETRAHYDROFOLATE CYCLO-LIGASE"/>
    <property type="match status" value="1"/>
</dbReference>
<dbReference type="Pfam" id="PF01812">
    <property type="entry name" value="5-FTHF_cyc-lig"/>
    <property type="match status" value="1"/>
</dbReference>
<dbReference type="InterPro" id="IPR024185">
    <property type="entry name" value="FTHF_cligase-like_sf"/>
</dbReference>
<sequence>MSAGRAALRRMLRERRREVPPAARIGAAAGIAARLLEHPLPAGARVAGYWAADGEIPLHAWQLRLPRDVTYCLPVVHEDGRLRFAPWKAGEAVAANRYGIPEPVVPSDALLQPDALDLVVVPLVGFDHRCHRLGMGGGWYDRSFAFRHRMPAPPLLVGAAFAFQQVDGELPSEDWDVQLDAVCTDLSTVSRAT</sequence>